<dbReference type="PANTHER" id="PTHR38788:SF3">
    <property type="entry name" value="CLR5 DOMAIN-CONTAINING PROTEIN"/>
    <property type="match status" value="1"/>
</dbReference>
<protein>
    <recommendedName>
        <fullName evidence="2">Clr5 domain-containing protein</fullName>
    </recommendedName>
</protein>
<feature type="compositionally biased region" description="Low complexity" evidence="1">
    <location>
        <begin position="154"/>
        <end position="167"/>
    </location>
</feature>
<dbReference type="EMBL" id="KZ613477">
    <property type="protein sequence ID" value="PMD22424.1"/>
    <property type="molecule type" value="Genomic_DNA"/>
</dbReference>
<dbReference type="Gene3D" id="1.25.40.10">
    <property type="entry name" value="Tetratricopeptide repeat domain"/>
    <property type="match status" value="1"/>
</dbReference>
<proteinExistence type="predicted"/>
<dbReference type="Proteomes" id="UP000235672">
    <property type="component" value="Unassembled WGS sequence"/>
</dbReference>
<dbReference type="AlphaFoldDB" id="A0A2J6Q860"/>
<dbReference type="InterPro" id="IPR019734">
    <property type="entry name" value="TPR_rpt"/>
</dbReference>
<name>A0A2J6Q860_9HELO</name>
<evidence type="ECO:0000256" key="1">
    <source>
        <dbReference type="SAM" id="MobiDB-lite"/>
    </source>
</evidence>
<gene>
    <name evidence="3" type="ORF">NA56DRAFT_688066</name>
</gene>
<sequence length="655" mass="75916">MASNGTPSVPSKRKSPSDEDWESAYVKSDVFRIYILEAQTLNKTMTEIERLHGLKTTKRKWKEMLKNWNFKKNTRTYVWQWMCSKRATRHTQEDKETVFHYRHKDITPEMLEQFENRKITIAHAVNVATPKDVRYYTPCPTEADSSPEEMCERFTPFPSTPSETSSTFQDSVRHHHSLCSFGPEAETDRTSKMDLPPRSLDKPVDRWLSDEHQPWSHFNLPHELSDDEDITSNNEDILGDFRGLEDLFQEQGDLPELRCIGTQSFLEDAANDVIALAGESEQYEARHAKHTPQALTVCFNLAQALEKIGKHEEAENHYRKILSIESRINVQTSLGMILAKSGRLERSTTLLFQALTGFIVYYSTYSLLESEWLFDLIFELFVETVSRRGEKWDAFSEYMDQMQATLRNANSDEDMHRIWPQLFIHGFSFAHQCYILGVIRSAECLYKYLLECPTVHFDNPHHQFEKFKAHHMYGLLLRKEKRWKPSAKQLLLACKSVMESCSYDRRLIRLFRVIFSDLRPHLASQLHQEDALADGIEAILVHMWNEVPAPKHPHDSWVENYLQSDLPRDVANFDLSDLVISNHFAQLTLPVQSTASSRIDKGLSTTASITRTLTKSIWANLSESLSGYESHKLALTFSDEENFGVSDWILESQKF</sequence>
<keyword evidence="4" id="KW-1185">Reference proteome</keyword>
<dbReference type="Pfam" id="PF13181">
    <property type="entry name" value="TPR_8"/>
    <property type="match status" value="1"/>
</dbReference>
<feature type="region of interest" description="Disordered" evidence="1">
    <location>
        <begin position="140"/>
        <end position="167"/>
    </location>
</feature>
<evidence type="ECO:0000259" key="2">
    <source>
        <dbReference type="Pfam" id="PF14420"/>
    </source>
</evidence>
<reference evidence="3 4" key="1">
    <citation type="submission" date="2016-05" db="EMBL/GenBank/DDBJ databases">
        <title>A degradative enzymes factory behind the ericoid mycorrhizal symbiosis.</title>
        <authorList>
            <consortium name="DOE Joint Genome Institute"/>
            <person name="Martino E."/>
            <person name="Morin E."/>
            <person name="Grelet G."/>
            <person name="Kuo A."/>
            <person name="Kohler A."/>
            <person name="Daghino S."/>
            <person name="Barry K."/>
            <person name="Choi C."/>
            <person name="Cichocki N."/>
            <person name="Clum A."/>
            <person name="Copeland A."/>
            <person name="Hainaut M."/>
            <person name="Haridas S."/>
            <person name="Labutti K."/>
            <person name="Lindquist E."/>
            <person name="Lipzen A."/>
            <person name="Khouja H.-R."/>
            <person name="Murat C."/>
            <person name="Ohm R."/>
            <person name="Olson A."/>
            <person name="Spatafora J."/>
            <person name="Veneault-Fourrey C."/>
            <person name="Henrissat B."/>
            <person name="Grigoriev I."/>
            <person name="Martin F."/>
            <person name="Perotto S."/>
        </authorList>
    </citation>
    <scope>NUCLEOTIDE SEQUENCE [LARGE SCALE GENOMIC DNA]</scope>
    <source>
        <strain evidence="3 4">UAMH 7357</strain>
    </source>
</reference>
<dbReference type="Pfam" id="PF14420">
    <property type="entry name" value="Clr5"/>
    <property type="match status" value="1"/>
</dbReference>
<dbReference type="OrthoDB" id="3532984at2759"/>
<evidence type="ECO:0000313" key="4">
    <source>
        <dbReference type="Proteomes" id="UP000235672"/>
    </source>
</evidence>
<accession>A0A2J6Q860</accession>
<organism evidence="3 4">
    <name type="scientific">Hyaloscypha hepaticicola</name>
    <dbReference type="NCBI Taxonomy" id="2082293"/>
    <lineage>
        <taxon>Eukaryota</taxon>
        <taxon>Fungi</taxon>
        <taxon>Dikarya</taxon>
        <taxon>Ascomycota</taxon>
        <taxon>Pezizomycotina</taxon>
        <taxon>Leotiomycetes</taxon>
        <taxon>Helotiales</taxon>
        <taxon>Hyaloscyphaceae</taxon>
        <taxon>Hyaloscypha</taxon>
    </lineage>
</organism>
<dbReference type="STRING" id="1745343.A0A2J6Q860"/>
<dbReference type="PANTHER" id="PTHR38788">
    <property type="entry name" value="CLR5 DOMAIN-CONTAINING PROTEIN"/>
    <property type="match status" value="1"/>
</dbReference>
<dbReference type="InterPro" id="IPR025676">
    <property type="entry name" value="Clr5_dom"/>
</dbReference>
<evidence type="ECO:0000313" key="3">
    <source>
        <dbReference type="EMBL" id="PMD22424.1"/>
    </source>
</evidence>
<dbReference type="SMART" id="SM00028">
    <property type="entry name" value="TPR"/>
    <property type="match status" value="1"/>
</dbReference>
<dbReference type="SUPFAM" id="SSF48452">
    <property type="entry name" value="TPR-like"/>
    <property type="match status" value="1"/>
</dbReference>
<feature type="domain" description="Clr5" evidence="2">
    <location>
        <begin position="17"/>
        <end position="72"/>
    </location>
</feature>
<dbReference type="InterPro" id="IPR011990">
    <property type="entry name" value="TPR-like_helical_dom_sf"/>
</dbReference>